<organism evidence="3 4">
    <name type="scientific">Immundisolibacter cernigliae</name>
    <dbReference type="NCBI Taxonomy" id="1810504"/>
    <lineage>
        <taxon>Bacteria</taxon>
        <taxon>Pseudomonadati</taxon>
        <taxon>Pseudomonadota</taxon>
        <taxon>Gammaproteobacteria</taxon>
        <taxon>Immundisolibacterales</taxon>
        <taxon>Immundisolibacteraceae</taxon>
        <taxon>Immundisolibacter</taxon>
    </lineage>
</organism>
<evidence type="ECO:0000313" key="3">
    <source>
        <dbReference type="EMBL" id="ANX03588.1"/>
    </source>
</evidence>
<reference evidence="4" key="1">
    <citation type="submission" date="2016-03" db="EMBL/GenBank/DDBJ databases">
        <title>Complete genome sequence of Solimmundus cernigliae, representing a novel lineage of polycyclic aromatic hydrocarbon degraders within the Gammaproteobacteria.</title>
        <authorList>
            <person name="Singleton D.R."/>
            <person name="Dickey A.N."/>
            <person name="Scholl E.H."/>
            <person name="Wright F.A."/>
            <person name="Aitken M.D."/>
        </authorList>
    </citation>
    <scope>NUCLEOTIDE SEQUENCE [LARGE SCALE GENOMIC DNA]</scope>
    <source>
        <strain evidence="4">TR3.2</strain>
    </source>
</reference>
<gene>
    <name evidence="3" type="ORF">PG2T_04845</name>
</gene>
<sequence length="176" mass="18396">MTLPLPGLATRVYQSKGPDGSTVFSDQPSPAAREIDIDVPAADEPPATAVPKPAAVTGPPTEADKTVAYTTLLITEPANDAVHWFAQGPVKVQAQIVPPLAEGHVLVPLLDGVAQGAGVPSSGFALTDLDPGTYQLSVVIRDAQGKNLKQSPAIRFHFKRQSLNLPARKPPPRSGS</sequence>
<evidence type="ECO:0000313" key="4">
    <source>
        <dbReference type="Proteomes" id="UP000092952"/>
    </source>
</evidence>
<proteinExistence type="predicted"/>
<dbReference type="InterPro" id="IPR036256">
    <property type="entry name" value="Mu1/VP4_sf"/>
</dbReference>
<dbReference type="AlphaFoldDB" id="A0A1B1YS07"/>
<dbReference type="GO" id="GO:0046812">
    <property type="term" value="F:host cell surface binding"/>
    <property type="evidence" value="ECO:0007669"/>
    <property type="project" value="InterPro"/>
</dbReference>
<feature type="domain" description="DUF4124" evidence="2">
    <location>
        <begin position="5"/>
        <end position="53"/>
    </location>
</feature>
<dbReference type="InterPro" id="IPR025392">
    <property type="entry name" value="DUF4124"/>
</dbReference>
<evidence type="ECO:0000256" key="1">
    <source>
        <dbReference type="SAM" id="MobiDB-lite"/>
    </source>
</evidence>
<name>A0A1B1YS07_9GAMM</name>
<dbReference type="GO" id="GO:0046718">
    <property type="term" value="P:symbiont entry into host cell"/>
    <property type="evidence" value="ECO:0007669"/>
    <property type="project" value="InterPro"/>
</dbReference>
<dbReference type="KEGG" id="gbi:PG2T_04845"/>
<evidence type="ECO:0000259" key="2">
    <source>
        <dbReference type="Pfam" id="PF13511"/>
    </source>
</evidence>
<dbReference type="STRING" id="1810504.PG2T_04845"/>
<dbReference type="Pfam" id="PF13511">
    <property type="entry name" value="DUF4124"/>
    <property type="match status" value="1"/>
</dbReference>
<dbReference type="EMBL" id="CP014671">
    <property type="protein sequence ID" value="ANX03588.1"/>
    <property type="molecule type" value="Genomic_DNA"/>
</dbReference>
<dbReference type="SUPFAM" id="SSF69908">
    <property type="entry name" value="Membrane penetration protein mu1"/>
    <property type="match status" value="1"/>
</dbReference>
<feature type="compositionally biased region" description="Low complexity" evidence="1">
    <location>
        <begin position="45"/>
        <end position="61"/>
    </location>
</feature>
<accession>A0A1B1YS07</accession>
<dbReference type="InParanoid" id="A0A1B1YS07"/>
<feature type="region of interest" description="Disordered" evidence="1">
    <location>
        <begin position="1"/>
        <end position="61"/>
    </location>
</feature>
<protein>
    <recommendedName>
        <fullName evidence="2">DUF4124 domain-containing protein</fullName>
    </recommendedName>
</protein>
<keyword evidence="4" id="KW-1185">Reference proteome</keyword>
<dbReference type="Proteomes" id="UP000092952">
    <property type="component" value="Chromosome"/>
</dbReference>